<evidence type="ECO:0000256" key="1">
    <source>
        <dbReference type="SAM" id="SignalP"/>
    </source>
</evidence>
<feature type="domain" description="SLH" evidence="3">
    <location>
        <begin position="1845"/>
        <end position="1905"/>
    </location>
</feature>
<dbReference type="Gene3D" id="2.60.40.2340">
    <property type="match status" value="1"/>
</dbReference>
<organism evidence="4 5">
    <name type="scientific">Cohnella abietis</name>
    <dbReference type="NCBI Taxonomy" id="2507935"/>
    <lineage>
        <taxon>Bacteria</taxon>
        <taxon>Bacillati</taxon>
        <taxon>Bacillota</taxon>
        <taxon>Bacilli</taxon>
        <taxon>Bacillales</taxon>
        <taxon>Paenibacillaceae</taxon>
        <taxon>Cohnella</taxon>
    </lineage>
</organism>
<dbReference type="Gene3D" id="2.160.20.10">
    <property type="entry name" value="Single-stranded right-handed beta-helix, Pectin lyase-like"/>
    <property type="match status" value="2"/>
</dbReference>
<dbReference type="SMART" id="SM00710">
    <property type="entry name" value="PbH1"/>
    <property type="match status" value="7"/>
</dbReference>
<dbReference type="InterPro" id="IPR012334">
    <property type="entry name" value="Pectin_lyas_fold"/>
</dbReference>
<proteinExistence type="predicted"/>
<dbReference type="SUPFAM" id="SSF51126">
    <property type="entry name" value="Pectin lyase-like"/>
    <property type="match status" value="1"/>
</dbReference>
<keyword evidence="1" id="KW-0732">Signal</keyword>
<dbReference type="InterPro" id="IPR006626">
    <property type="entry name" value="PbH1"/>
</dbReference>
<dbReference type="PROSITE" id="PS51272">
    <property type="entry name" value="SLH"/>
    <property type="match status" value="3"/>
</dbReference>
<dbReference type="Gene3D" id="2.60.120.260">
    <property type="entry name" value="Galactose-binding domain-like"/>
    <property type="match status" value="2"/>
</dbReference>
<dbReference type="OrthoDB" id="9808066at2"/>
<dbReference type="PANTHER" id="PTHR36453">
    <property type="entry name" value="SECRETED PROTEIN-RELATED"/>
    <property type="match status" value="1"/>
</dbReference>
<dbReference type="Proteomes" id="UP000289856">
    <property type="component" value="Chromosome"/>
</dbReference>
<dbReference type="InterPro" id="IPR001119">
    <property type="entry name" value="SLH_dom"/>
</dbReference>
<reference evidence="4 5" key="1">
    <citation type="submission" date="2019-01" db="EMBL/GenBank/DDBJ databases">
        <title>Complete genome sequence of Cohnella hallensis HS21 isolated from Korean fir (Abies koreana) rhizospheric soil.</title>
        <authorList>
            <person name="Jiang L."/>
            <person name="Kang S.W."/>
            <person name="Kim S."/>
            <person name="Jung J."/>
            <person name="Kim C.Y."/>
            <person name="Kim D.H."/>
            <person name="Kim S.W."/>
            <person name="Lee J."/>
        </authorList>
    </citation>
    <scope>NUCLEOTIDE SEQUENCE [LARGE SCALE GENOMIC DNA]</scope>
    <source>
        <strain evidence="4 5">HS21</strain>
    </source>
</reference>
<dbReference type="EMBL" id="AP019400">
    <property type="protein sequence ID" value="BBI36522.1"/>
    <property type="molecule type" value="Genomic_DNA"/>
</dbReference>
<dbReference type="SUPFAM" id="SSF49785">
    <property type="entry name" value="Galactose-binding domain-like"/>
    <property type="match status" value="2"/>
</dbReference>
<protein>
    <submittedName>
        <fullName evidence="4">Uncharacterized protein</fullName>
    </submittedName>
</protein>
<feature type="domain" description="F5/8 type C" evidence="2">
    <location>
        <begin position="654"/>
        <end position="797"/>
    </location>
</feature>
<evidence type="ECO:0000259" key="2">
    <source>
        <dbReference type="PROSITE" id="PS50022"/>
    </source>
</evidence>
<gene>
    <name evidence="4" type="ORF">KCTCHS21_59210</name>
</gene>
<evidence type="ECO:0000313" key="4">
    <source>
        <dbReference type="EMBL" id="BBI36522.1"/>
    </source>
</evidence>
<dbReference type="InterPro" id="IPR000421">
    <property type="entry name" value="FA58C"/>
</dbReference>
<sequence length="2029" mass="218723">MKAFKILMSLVLGCSTLLMSLSSFPQSSAAATTATSLFASPTGSGSTCSIEAPCSLTGAQAKVRTMNTNMTGDIVVYLRDGTYNLSSTFQLTQLDSGTGGFDVIYQAYPDETPILSGGQTISGWSLSDFEKNIYRSNVGTTLNTRQLYVNGVRATRAQGEHNPDGFTKTATGFIAPNATMASWGNQNQIEVVSFNAWKNFRCPVSSIVGTTITMQNNCWNNSQLSDTPGIKSIAWLENAYELLDSEGEWYLDRTAGYLYYKPRAGESMASAEVVAPTLQTLLSGTGTLNTPIHNVRIIGLTFAYATWMQPSTNDGYVPLQAGFTYTGVHTAATQNLTNTPGNVTFRAAKSVTLERNTFTHLGGIGLVFEYGSQNNTIVGNVFEDISASGIRIGEITPNVVNPTDIRERNTHHTIANNYITRAGAEYFDAVGIFGGYTSYSTITHNEVSHLPYSGISQGWGWGTNSYAQNNQITNNYVHDLMNILGDGGGIYTLSAQPNSTISGNYLQNMYGSYGGWGIYPDEGSAYFNIHHNVVKQTGRWISMWTGTIHDNTVHDNYSDTANMANACTNCTLTNNTTITDGNWPTEAQAIINNAGLEPAYWDLSPLTSHLQGSWPTLDQDGNSSKEWTASTRGYARLSDVISNGEVSGEPTDATPRPGENLALNQPATAYNSDGSSATMYEGFEASKAVDGKADTIAFANGEFLWKLQVDLGGIHRVGRIVVKMPGNWYATEFDIQTSTDGTTFTTVKQVTGFTSGTSDNTIAETRARYVRVVAVKPNGPYQTGLEMGISELEVYNPTTVPVPAPDLSNGATVTASVYKNDVVVWGPKTVSPGEKISNQLYLKILKGDRVRFVVHADDNADLSNVNWNPNLKFDAVPAACDFTKFNLPGQLKTTMNNGTKEILITVKEDIDITNLIPDAEVSEDCYSTSDLTEARNFSQTVTYVVQDDEGTFSKTWKVFVTKESPESLIRGYSLNNEIADIDHWNVDGASTKNGLEGSLVINNGSSVYTGKTFLNELLEFDMKSASAGGVEWPAISIRQKVADKALWDAANEGYILVFKPGEIELQRFNGGVRTVFYGNIDGIVGSEGTLPNNVFEMDKKHLVQFGATNTAKGVRLVVYVDSRKIIDLIDNGAGKVTSAGYMGVYAYSAPVTLGAVPALYNIVDEIADFDNWYKGGVGVEDGADGSITISNGSTAYSGRTFQNELLEFNMKSASAGGVEWPAISIRQKLADKAVWDAANEGYILVFKPGEVELQRFNDGVRTVFYGNIDGIIGSEGTLPNNVFEMDKKHLVQFGAKNMAEGVRLVVYVDSRKIIDLIDNGVGKVTSAGYMGVYAYSAPVTISSELSEGEGPTEPTDPMPRPGENLALNQPAKAFFADGSTASMWPGFEANKAVDGDSATSAFANGQHLWQLQVDLGAKHSVDRIVVKMPSNWYATEFDIKTSTDGITFTTVKQVTGFTSGTSDNTIAETKARYVRVVAVKPDGPNQTGLEMAISELEVYNPIRATPAAPNVTLDDVTNTVTGLTTAMEYKLDDANYVMYNAENFNALDLTGSHTLLVRIAANRSTGAPAGLVTTLIFTQDPTPPSSTSSSTIPTMPIVVLELSIASASSKEIEATLKELNSQSKATDAVEAAIEKQSIIKITNLAKLNGDKSTFDLNANLFNDVFATVTSNAAKLNAQLAQYYPKAEPARVAVTLDLGEQSSPNAEIKIGADFIQKMKDSGFASISIKLNGVIITVDVNQLNGSTTLHMNKKAPAIATDVTHQKVVSDVYDFEFINTANSKMKFTVPVIVKLPIASVAGVDTDLLVLAKVIDGKLEYYGGNYNPATKYFEAERRTFSTYVVVENKVDFNDIASVQAWAGKAIGIAAAKGIAEGRGDGHFAPNDKVTRAEFTAMIVRAFHLEEESVAGLTFSDVKSDDWYQSAVAAALKAGIISGRTNNRFAPNEVISRAEMAAIAARVLKNVKGYTNVIDLDKTLTQFNDAKAIPHSLTDLVALALNEGIVIGSNGSFKPNLSATRAEAVVIISRLLSK</sequence>
<name>A0A3T1DEK4_9BACL</name>
<evidence type="ECO:0000259" key="3">
    <source>
        <dbReference type="PROSITE" id="PS51272"/>
    </source>
</evidence>
<feature type="domain" description="F5/8 type C" evidence="2">
    <location>
        <begin position="1340"/>
        <end position="1501"/>
    </location>
</feature>
<feature type="chain" id="PRO_5038359068" evidence="1">
    <location>
        <begin position="30"/>
        <end position="2029"/>
    </location>
</feature>
<keyword evidence="5" id="KW-1185">Reference proteome</keyword>
<dbReference type="Pfam" id="PF21231">
    <property type="entry name" value="GH141_M"/>
    <property type="match status" value="1"/>
</dbReference>
<dbReference type="RefSeq" id="WP_130616026.1">
    <property type="nucleotide sequence ID" value="NZ_AP019400.1"/>
</dbReference>
<evidence type="ECO:0000313" key="5">
    <source>
        <dbReference type="Proteomes" id="UP000289856"/>
    </source>
</evidence>
<dbReference type="Pfam" id="PF00754">
    <property type="entry name" value="F5_F8_type_C"/>
    <property type="match status" value="2"/>
</dbReference>
<dbReference type="PROSITE" id="PS50022">
    <property type="entry name" value="FA58C_3"/>
    <property type="match status" value="2"/>
</dbReference>
<dbReference type="InterPro" id="IPR011050">
    <property type="entry name" value="Pectin_lyase_fold/virulence"/>
</dbReference>
<feature type="signal peptide" evidence="1">
    <location>
        <begin position="1"/>
        <end position="29"/>
    </location>
</feature>
<accession>A0A3T1DEK4</accession>
<dbReference type="Pfam" id="PF00395">
    <property type="entry name" value="SLH"/>
    <property type="match status" value="3"/>
</dbReference>
<dbReference type="KEGG" id="cohn:KCTCHS21_59210"/>
<dbReference type="PANTHER" id="PTHR36453:SF1">
    <property type="entry name" value="RIGHT HANDED BETA HELIX DOMAIN-CONTAINING PROTEIN"/>
    <property type="match status" value="1"/>
</dbReference>
<feature type="domain" description="SLH" evidence="3">
    <location>
        <begin position="1975"/>
        <end position="2029"/>
    </location>
</feature>
<dbReference type="InterPro" id="IPR048482">
    <property type="entry name" value="GH141_ins"/>
</dbReference>
<feature type="domain" description="SLH" evidence="3">
    <location>
        <begin position="1906"/>
        <end position="1969"/>
    </location>
</feature>
<dbReference type="InterPro" id="IPR008979">
    <property type="entry name" value="Galactose-bd-like_sf"/>
</dbReference>